<dbReference type="Proteomes" id="UP000245946">
    <property type="component" value="Unassembled WGS sequence"/>
</dbReference>
<feature type="compositionally biased region" description="Low complexity" evidence="1">
    <location>
        <begin position="259"/>
        <end position="271"/>
    </location>
</feature>
<feature type="region of interest" description="Disordered" evidence="1">
    <location>
        <begin position="321"/>
        <end position="431"/>
    </location>
</feature>
<feature type="region of interest" description="Disordered" evidence="1">
    <location>
        <begin position="90"/>
        <end position="126"/>
    </location>
</feature>
<dbReference type="RefSeq" id="XP_025595606.1">
    <property type="nucleotide sequence ID" value="XM_025744419.1"/>
</dbReference>
<gene>
    <name evidence="2" type="ORF">FA09DRAFT_341251</name>
</gene>
<dbReference type="GeneID" id="37271963"/>
<sequence length="680" mass="71802">MSIRKGSISAPSSPKQLTSASSMPELSFAGLAPLPPPSAAGRFGQRNAASLSGHGAFSPHHDPHPQQQHQATFAKPALAALRIPRRSRLSESALPTLHEPGALSALHMPTGVGAAPATPSKSPRFRFSLRTLSQRVARRQSGLPQLDMLNAAQNGSSMPSSPLFSPPVSPSPRRATFRKGTLRISREQQRSSTAPLALPLSERSSSDVFSQSNCSTPRVSEATHATHASSFLDMGVGKGELLWAEENAEAQYCRSAYGASSSRPSTASSTSRTKRLLNKWLPRTSSDRSAEDFAAQTLPALPGSSRPSLPWTAQTAQQMSSLFGGSGGKARSASVERSTQEHASPIPRGRTVDSQDVFWRTGPRQSSGSRGRASASQLLTDAAALESRTASSSPTQPRISLSISRSLRRRKPKRMPSSESSSESSSSRAFGNVVRRSPFELRMPLPRTPAASLPPLPSLPTSPSASAVPSPARPVAPFIETTRPAIHPWSTASRTSCASPAQTSTSISMLSCAPSSSSSVDSDSIDAVPLRMLSPTPDFSAGQPLLLSPLSLSASRVSLLQPRRSGEYDSPPSSPREATLRASSELQRAASVGTSSFASAPYGIDCASTRSSAALDPFAYATYASSCAAADGAVGEQERKEMLMSTLPAAESSDEEELGSLADFRTQHTWHSAREVQGSR</sequence>
<protein>
    <submittedName>
        <fullName evidence="2">Uncharacterized protein</fullName>
    </submittedName>
</protein>
<organism evidence="2 3">
    <name type="scientific">Tilletiopsis washingtonensis</name>
    <dbReference type="NCBI Taxonomy" id="58919"/>
    <lineage>
        <taxon>Eukaryota</taxon>
        <taxon>Fungi</taxon>
        <taxon>Dikarya</taxon>
        <taxon>Basidiomycota</taxon>
        <taxon>Ustilaginomycotina</taxon>
        <taxon>Exobasidiomycetes</taxon>
        <taxon>Entylomatales</taxon>
        <taxon>Entylomatales incertae sedis</taxon>
        <taxon>Tilletiopsis</taxon>
    </lineage>
</organism>
<evidence type="ECO:0000313" key="3">
    <source>
        <dbReference type="Proteomes" id="UP000245946"/>
    </source>
</evidence>
<dbReference type="EMBL" id="KZ819305">
    <property type="protein sequence ID" value="PWN95327.1"/>
    <property type="molecule type" value="Genomic_DNA"/>
</dbReference>
<name>A0A316Z0Q3_9BASI</name>
<proteinExistence type="predicted"/>
<feature type="region of interest" description="Disordered" evidence="1">
    <location>
        <begin position="256"/>
        <end position="291"/>
    </location>
</feature>
<keyword evidence="3" id="KW-1185">Reference proteome</keyword>
<accession>A0A316Z0Q3</accession>
<feature type="compositionally biased region" description="Polar residues" evidence="1">
    <location>
        <begin position="9"/>
        <end position="24"/>
    </location>
</feature>
<feature type="region of interest" description="Disordered" evidence="1">
    <location>
        <begin position="151"/>
        <end position="221"/>
    </location>
</feature>
<feature type="compositionally biased region" description="Low complexity" evidence="1">
    <location>
        <begin position="364"/>
        <end position="377"/>
    </location>
</feature>
<feature type="region of interest" description="Disordered" evidence="1">
    <location>
        <begin position="1"/>
        <end position="78"/>
    </location>
</feature>
<feature type="compositionally biased region" description="Low complexity" evidence="1">
    <location>
        <begin position="415"/>
        <end position="428"/>
    </location>
</feature>
<feature type="compositionally biased region" description="Polar residues" evidence="1">
    <location>
        <begin position="388"/>
        <end position="397"/>
    </location>
</feature>
<feature type="region of interest" description="Disordered" evidence="1">
    <location>
        <begin position="444"/>
        <end position="474"/>
    </location>
</feature>
<reference evidence="2 3" key="1">
    <citation type="journal article" date="2018" name="Mol. Biol. Evol.">
        <title>Broad Genomic Sampling Reveals a Smut Pathogenic Ancestry of the Fungal Clade Ustilaginomycotina.</title>
        <authorList>
            <person name="Kijpornyongpan T."/>
            <person name="Mondo S.J."/>
            <person name="Barry K."/>
            <person name="Sandor L."/>
            <person name="Lee J."/>
            <person name="Lipzen A."/>
            <person name="Pangilinan J."/>
            <person name="LaButti K."/>
            <person name="Hainaut M."/>
            <person name="Henrissat B."/>
            <person name="Grigoriev I.V."/>
            <person name="Spatafora J.W."/>
            <person name="Aime M.C."/>
        </authorList>
    </citation>
    <scope>NUCLEOTIDE SEQUENCE [LARGE SCALE GENOMIC DNA]</scope>
    <source>
        <strain evidence="2 3">MCA 4186</strain>
    </source>
</reference>
<dbReference type="AlphaFoldDB" id="A0A316Z0Q3"/>
<evidence type="ECO:0000313" key="2">
    <source>
        <dbReference type="EMBL" id="PWN95327.1"/>
    </source>
</evidence>
<evidence type="ECO:0000256" key="1">
    <source>
        <dbReference type="SAM" id="MobiDB-lite"/>
    </source>
</evidence>
<feature type="compositionally biased region" description="Low complexity" evidence="1">
    <location>
        <begin position="461"/>
        <end position="474"/>
    </location>
</feature>
<feature type="compositionally biased region" description="Polar residues" evidence="1">
    <location>
        <begin position="202"/>
        <end position="218"/>
    </location>
</feature>